<dbReference type="PANTHER" id="PTHR33133">
    <property type="entry name" value="OS08G0107100 PROTEIN-RELATED"/>
    <property type="match status" value="1"/>
</dbReference>
<evidence type="ECO:0000256" key="2">
    <source>
        <dbReference type="SAM" id="Phobius"/>
    </source>
</evidence>
<keyword evidence="2" id="KW-1133">Transmembrane helix</keyword>
<evidence type="ECO:0008006" key="5">
    <source>
        <dbReference type="Google" id="ProtNLM"/>
    </source>
</evidence>
<feature type="region of interest" description="Disordered" evidence="1">
    <location>
        <begin position="337"/>
        <end position="467"/>
    </location>
</feature>
<feature type="compositionally biased region" description="Pro residues" evidence="1">
    <location>
        <begin position="408"/>
        <end position="424"/>
    </location>
</feature>
<feature type="compositionally biased region" description="Low complexity" evidence="1">
    <location>
        <begin position="425"/>
        <end position="467"/>
    </location>
</feature>
<dbReference type="Proteomes" id="UP000611521">
    <property type="component" value="Unassembled WGS sequence"/>
</dbReference>
<evidence type="ECO:0000313" key="3">
    <source>
        <dbReference type="EMBL" id="MBD8010958.1"/>
    </source>
</evidence>
<feature type="compositionally biased region" description="Pro residues" evidence="1">
    <location>
        <begin position="371"/>
        <end position="386"/>
    </location>
</feature>
<feature type="transmembrane region" description="Helical" evidence="2">
    <location>
        <begin position="142"/>
        <end position="169"/>
    </location>
</feature>
<comment type="caution">
    <text evidence="3">The sequence shown here is derived from an EMBL/GenBank/DDBJ whole genome shotgun (WGS) entry which is preliminary data.</text>
</comment>
<feature type="transmembrane region" description="Helical" evidence="2">
    <location>
        <begin position="232"/>
        <end position="260"/>
    </location>
</feature>
<dbReference type="PANTHER" id="PTHR33133:SF1">
    <property type="entry name" value="EXPRESSED PROTEIN-RELATED"/>
    <property type="match status" value="1"/>
</dbReference>
<feature type="compositionally biased region" description="Low complexity" evidence="1">
    <location>
        <begin position="387"/>
        <end position="407"/>
    </location>
</feature>
<sequence length="467" mass="47834">MSGQVWTPAPKKSAIPLHPMTFGMILGRSFSALRHNPKVLFGFAVAVQFGITAIAVVVIVLVAGFSAARIASVPAGSPDQGPIIAGTVALGIVVGVVLTLASVAFTSIVQGLVAADVSFAALGRKAPLRSLWSRVRPAFWRLFGYALLQGLAVLLWMLAVGGAAVAIMAGSDFSNSSIGLAVGLIVLLVLASIPLVVWLSTKLLVVPAALVLEKATLGAALVRSWRLIRGRFWPALGVMFLISAIMGLAAQVVSVPGSIISGVLGGVMAPSGSPDESEVIGFLALTILPQILVLAVQAITLVVQGTGATLIYLDSRMRYEGLDQTLIAFVERSAHGAPDTELGDPYAVDPARAVSKTPPPRRPVAGYAGQPYPPQAYPGQPYPPQAYPGQPYAGQSYPAQAYPGQPYQAPPQAYPAPPQAPQALPPYAAQPQPTSPSAAAGAAAPPAAAAPTAAPPSDDWAAPGGAG</sequence>
<keyword evidence="4" id="KW-1185">Reference proteome</keyword>
<feature type="transmembrane region" description="Helical" evidence="2">
    <location>
        <begin position="280"/>
        <end position="313"/>
    </location>
</feature>
<accession>A0ABR8W1Q9</accession>
<feature type="transmembrane region" description="Helical" evidence="2">
    <location>
        <begin position="88"/>
        <end position="121"/>
    </location>
</feature>
<gene>
    <name evidence="3" type="ORF">H9633_01430</name>
</gene>
<keyword evidence="2" id="KW-0812">Transmembrane</keyword>
<dbReference type="EMBL" id="JACSPX010000001">
    <property type="protein sequence ID" value="MBD8010958.1"/>
    <property type="molecule type" value="Genomic_DNA"/>
</dbReference>
<dbReference type="RefSeq" id="WP_191711828.1">
    <property type="nucleotide sequence ID" value="NZ_JACSPX010000001.1"/>
</dbReference>
<proteinExistence type="predicted"/>
<feature type="transmembrane region" description="Helical" evidence="2">
    <location>
        <begin position="181"/>
        <end position="212"/>
    </location>
</feature>
<organism evidence="3 4">
    <name type="scientific">Microbacterium commune</name>
    <dbReference type="NCBI Taxonomy" id="2762219"/>
    <lineage>
        <taxon>Bacteria</taxon>
        <taxon>Bacillati</taxon>
        <taxon>Actinomycetota</taxon>
        <taxon>Actinomycetes</taxon>
        <taxon>Micrococcales</taxon>
        <taxon>Microbacteriaceae</taxon>
        <taxon>Microbacterium</taxon>
    </lineage>
</organism>
<feature type="transmembrane region" description="Helical" evidence="2">
    <location>
        <begin position="39"/>
        <end position="68"/>
    </location>
</feature>
<keyword evidence="2" id="KW-0472">Membrane</keyword>
<protein>
    <recommendedName>
        <fullName evidence="5">Membrane-anchored glycerophosphoryl diester phosphodiesterase (GDPDase), membrane domain</fullName>
    </recommendedName>
</protein>
<name>A0ABR8W1Q9_9MICO</name>
<evidence type="ECO:0000313" key="4">
    <source>
        <dbReference type="Proteomes" id="UP000611521"/>
    </source>
</evidence>
<reference evidence="3 4" key="1">
    <citation type="submission" date="2020-08" db="EMBL/GenBank/DDBJ databases">
        <title>A Genomic Blueprint of the Chicken Gut Microbiome.</title>
        <authorList>
            <person name="Gilroy R."/>
            <person name="Ravi A."/>
            <person name="Getino M."/>
            <person name="Pursley I."/>
            <person name="Horton D.L."/>
            <person name="Alikhan N.-F."/>
            <person name="Baker D."/>
            <person name="Gharbi K."/>
            <person name="Hall N."/>
            <person name="Watson M."/>
            <person name="Adriaenssens E.M."/>
            <person name="Foster-Nyarko E."/>
            <person name="Jarju S."/>
            <person name="Secka A."/>
            <person name="Antonio M."/>
            <person name="Oren A."/>
            <person name="Chaudhuri R."/>
            <person name="La Ragione R.M."/>
            <person name="Hildebrand F."/>
            <person name="Pallen M.J."/>
        </authorList>
    </citation>
    <scope>NUCLEOTIDE SEQUENCE [LARGE SCALE GENOMIC DNA]</scope>
    <source>
        <strain evidence="3 4">Re1</strain>
    </source>
</reference>
<evidence type="ECO:0000256" key="1">
    <source>
        <dbReference type="SAM" id="MobiDB-lite"/>
    </source>
</evidence>